<accession>A0A0F2M6C3</accession>
<proteinExistence type="predicted"/>
<reference evidence="1 2" key="1">
    <citation type="journal article" date="2014" name="BMC Genomics">
        <title>Comparative genomics of the major fungal agents of human and animal Sporotrichosis: Sporothrix schenckii and Sporothrix brasiliensis.</title>
        <authorList>
            <person name="Teixeira M.M."/>
            <person name="de Almeida L.G."/>
            <person name="Kubitschek-Barreira P."/>
            <person name="Alves F.L."/>
            <person name="Kioshima E.S."/>
            <person name="Abadio A.K."/>
            <person name="Fernandes L."/>
            <person name="Derengowski L.S."/>
            <person name="Ferreira K.S."/>
            <person name="Souza R.C."/>
            <person name="Ruiz J.C."/>
            <person name="de Andrade N.C."/>
            <person name="Paes H.C."/>
            <person name="Nicola A.M."/>
            <person name="Albuquerque P."/>
            <person name="Gerber A.L."/>
            <person name="Martins V.P."/>
            <person name="Peconick L.D."/>
            <person name="Neto A.V."/>
            <person name="Chaucanez C.B."/>
            <person name="Silva P.A."/>
            <person name="Cunha O.L."/>
            <person name="de Oliveira F.F."/>
            <person name="dos Santos T.C."/>
            <person name="Barros A.L."/>
            <person name="Soares M.A."/>
            <person name="de Oliveira L.M."/>
            <person name="Marini M.M."/>
            <person name="Villalobos-Duno H."/>
            <person name="Cunha M.M."/>
            <person name="de Hoog S."/>
            <person name="da Silveira J.F."/>
            <person name="Henrissat B."/>
            <person name="Nino-Vega G.A."/>
            <person name="Cisalpino P.S."/>
            <person name="Mora-Montes H.M."/>
            <person name="Almeida S.R."/>
            <person name="Stajich J.E."/>
            <person name="Lopes-Bezerra L.M."/>
            <person name="Vasconcelos A.T."/>
            <person name="Felipe M.S."/>
        </authorList>
    </citation>
    <scope>NUCLEOTIDE SEQUENCE [LARGE SCALE GENOMIC DNA]</scope>
    <source>
        <strain evidence="1 2">1099-18</strain>
    </source>
</reference>
<evidence type="ECO:0000313" key="2">
    <source>
        <dbReference type="Proteomes" id="UP000033710"/>
    </source>
</evidence>
<gene>
    <name evidence="1" type="ORF">SPSK_09888</name>
</gene>
<dbReference type="RefSeq" id="XP_016587315.1">
    <property type="nucleotide sequence ID" value="XM_016736455.1"/>
</dbReference>
<name>A0A0F2M6C3_SPOSC</name>
<dbReference type="VEuPathDB" id="FungiDB:SPSK_09888"/>
<reference evidence="1 2" key="2">
    <citation type="journal article" date="2015" name="Eukaryot. Cell">
        <title>Asexual propagation of a virulent clone complex in a human and feline outbreak of sporotrichosis.</title>
        <authorList>
            <person name="Teixeira Mde M."/>
            <person name="Rodrigues A.M."/>
            <person name="Tsui C.K."/>
            <person name="de Almeida L.G."/>
            <person name="Van Diepeningen A.D."/>
            <person name="van den Ende B.G."/>
            <person name="Fernandes G.F."/>
            <person name="Kano R."/>
            <person name="Hamelin R.C."/>
            <person name="Lopes-Bezerra L.M."/>
            <person name="Vasconcelos A.T."/>
            <person name="de Hoog S."/>
            <person name="de Camargo Z.P."/>
            <person name="Felipe M.S."/>
        </authorList>
    </citation>
    <scope>NUCLEOTIDE SEQUENCE [LARGE SCALE GENOMIC DNA]</scope>
    <source>
        <strain evidence="1 2">1099-18</strain>
    </source>
</reference>
<dbReference type="AlphaFoldDB" id="A0A0F2M6C3"/>
<comment type="caution">
    <text evidence="1">The sequence shown here is derived from an EMBL/GenBank/DDBJ whole genome shotgun (WGS) entry which is preliminary data.</text>
</comment>
<organism evidence="1 2">
    <name type="scientific">Sporothrix schenckii 1099-18</name>
    <dbReference type="NCBI Taxonomy" id="1397361"/>
    <lineage>
        <taxon>Eukaryota</taxon>
        <taxon>Fungi</taxon>
        <taxon>Dikarya</taxon>
        <taxon>Ascomycota</taxon>
        <taxon>Pezizomycotina</taxon>
        <taxon>Sordariomycetes</taxon>
        <taxon>Sordariomycetidae</taxon>
        <taxon>Ophiostomatales</taxon>
        <taxon>Ophiostomataceae</taxon>
        <taxon>Sporothrix</taxon>
    </lineage>
</organism>
<dbReference type="Proteomes" id="UP000033710">
    <property type="component" value="Unassembled WGS sequence"/>
</dbReference>
<dbReference type="EMBL" id="AXCR01000007">
    <property type="protein sequence ID" value="KJR84639.1"/>
    <property type="molecule type" value="Genomic_DNA"/>
</dbReference>
<protein>
    <submittedName>
        <fullName evidence="1">Uncharacterized protein</fullName>
    </submittedName>
</protein>
<dbReference type="GeneID" id="27671732"/>
<dbReference type="KEGG" id="ssck:SPSK_09888"/>
<evidence type="ECO:0000313" key="1">
    <source>
        <dbReference type="EMBL" id="KJR84639.1"/>
    </source>
</evidence>
<sequence>MPPHDRSRGRVVGKRDYHLQPLARPPPRVHETESRYSGHFRLLKNTQHAADFTIWARACPHASEVSLSERFSEVKTKDDIEQCGGEYHED</sequence>